<evidence type="ECO:0000313" key="5">
    <source>
        <dbReference type="Proteomes" id="UP000094463"/>
    </source>
</evidence>
<accession>A0A1D7QXR0</accession>
<dbReference type="Pfam" id="PF08240">
    <property type="entry name" value="ADH_N"/>
    <property type="match status" value="1"/>
</dbReference>
<dbReference type="SUPFAM" id="SSF51735">
    <property type="entry name" value="NAD(P)-binding Rossmann-fold domains"/>
    <property type="match status" value="1"/>
</dbReference>
<evidence type="ECO:0000313" key="4">
    <source>
        <dbReference type="EMBL" id="AOM83789.1"/>
    </source>
</evidence>
<dbReference type="InterPro" id="IPR002364">
    <property type="entry name" value="Quin_OxRdtase/zeta-crystal_CS"/>
</dbReference>
<dbReference type="InterPro" id="IPR036291">
    <property type="entry name" value="NAD(P)-bd_dom_sf"/>
</dbReference>
<gene>
    <name evidence="4" type="primary">qor</name>
    <name evidence="4" type="ORF">BBEV_2449</name>
</gene>
<dbReference type="Proteomes" id="UP000094463">
    <property type="component" value="Chromosome"/>
</dbReference>
<dbReference type="GO" id="GO:0003960">
    <property type="term" value="F:quinone reductase (NADPH) activity"/>
    <property type="evidence" value="ECO:0007669"/>
    <property type="project" value="UniProtKB-EC"/>
</dbReference>
<dbReference type="PROSITE" id="PS01162">
    <property type="entry name" value="QOR_ZETA_CRYSTAL"/>
    <property type="match status" value="1"/>
</dbReference>
<evidence type="ECO:0000256" key="1">
    <source>
        <dbReference type="ARBA" id="ARBA00022857"/>
    </source>
</evidence>
<dbReference type="Pfam" id="PF00107">
    <property type="entry name" value="ADH_zinc_N"/>
    <property type="match status" value="1"/>
</dbReference>
<name>A0A1D7QXR0_9BACI</name>
<keyword evidence="5" id="KW-1185">Reference proteome</keyword>
<proteinExistence type="predicted"/>
<dbReference type="SUPFAM" id="SSF50129">
    <property type="entry name" value="GroES-like"/>
    <property type="match status" value="1"/>
</dbReference>
<dbReference type="CDD" id="cd05286">
    <property type="entry name" value="QOR2"/>
    <property type="match status" value="1"/>
</dbReference>
<dbReference type="PANTHER" id="PTHR48106:SF13">
    <property type="entry name" value="QUINONE OXIDOREDUCTASE-RELATED"/>
    <property type="match status" value="1"/>
</dbReference>
<organism evidence="4 5">
    <name type="scientific">Salisediminibacterium beveridgei</name>
    <dbReference type="NCBI Taxonomy" id="632773"/>
    <lineage>
        <taxon>Bacteria</taxon>
        <taxon>Bacillati</taxon>
        <taxon>Bacillota</taxon>
        <taxon>Bacilli</taxon>
        <taxon>Bacillales</taxon>
        <taxon>Bacillaceae</taxon>
        <taxon>Salisediminibacterium</taxon>
    </lineage>
</organism>
<dbReference type="GO" id="GO:0005829">
    <property type="term" value="C:cytosol"/>
    <property type="evidence" value="ECO:0007669"/>
    <property type="project" value="TreeGrafter"/>
</dbReference>
<dbReference type="RefSeq" id="WP_069365734.1">
    <property type="nucleotide sequence ID" value="NZ_CP012502.1"/>
</dbReference>
<sequence>MKAIQINTFGGPEELRYCDVDEPTPSNGEVIVHVEAIGVNYADTMRRQNQYVVDTPLPFIPGSEIAGTVKEDGEVLKAGTRVVALTGTNAYAEQVAVPEQQLIPIPQNLSNEEAVALPLQGLSAYHILKTMGQLKSGETVLIHAAAGGVGSLAVQLAKRFGAGQVIATASTEEKRALAKTLGADVTIDYTQTDWTDEVWKATGDKGVDVALEMAGGRIFNDTLGVLAPFGRLVFFGAASGELPTLSPFDLLEKNKTVTGFFLPQMMTRPDEFQSSLKEIFELAASGALKMTVGPEYGLADAHQAHTDMEKRRTSGKIILKP</sequence>
<dbReference type="InterPro" id="IPR047618">
    <property type="entry name" value="QOR-like"/>
</dbReference>
<dbReference type="InterPro" id="IPR013154">
    <property type="entry name" value="ADH-like_N"/>
</dbReference>
<protein>
    <submittedName>
        <fullName evidence="4">Quinone oxidoreductase</fullName>
        <ecNumber evidence="4">1.6.5.5</ecNumber>
    </submittedName>
</protein>
<dbReference type="AlphaFoldDB" id="A0A1D7QXR0"/>
<dbReference type="PATRIC" id="fig|632773.3.peg.2557"/>
<dbReference type="Gene3D" id="3.90.180.10">
    <property type="entry name" value="Medium-chain alcohol dehydrogenases, catalytic domain"/>
    <property type="match status" value="1"/>
</dbReference>
<dbReference type="EC" id="1.6.5.5" evidence="4"/>
<keyword evidence="1" id="KW-0521">NADP</keyword>
<dbReference type="EMBL" id="CP012502">
    <property type="protein sequence ID" value="AOM83789.1"/>
    <property type="molecule type" value="Genomic_DNA"/>
</dbReference>
<dbReference type="InterPro" id="IPR013149">
    <property type="entry name" value="ADH-like_C"/>
</dbReference>
<evidence type="ECO:0000259" key="3">
    <source>
        <dbReference type="SMART" id="SM00829"/>
    </source>
</evidence>
<dbReference type="OrthoDB" id="9787435at2"/>
<dbReference type="InterPro" id="IPR011032">
    <property type="entry name" value="GroES-like_sf"/>
</dbReference>
<dbReference type="InterPro" id="IPR020843">
    <property type="entry name" value="ER"/>
</dbReference>
<keyword evidence="2 4" id="KW-0560">Oxidoreductase</keyword>
<dbReference type="KEGG" id="bbev:BBEV_2449"/>
<dbReference type="GO" id="GO:0008270">
    <property type="term" value="F:zinc ion binding"/>
    <property type="evidence" value="ECO:0007669"/>
    <property type="project" value="InterPro"/>
</dbReference>
<dbReference type="PANTHER" id="PTHR48106">
    <property type="entry name" value="QUINONE OXIDOREDUCTASE PIG3-RELATED"/>
    <property type="match status" value="1"/>
</dbReference>
<dbReference type="SMART" id="SM00829">
    <property type="entry name" value="PKS_ER"/>
    <property type="match status" value="1"/>
</dbReference>
<dbReference type="GO" id="GO:0070402">
    <property type="term" value="F:NADPH binding"/>
    <property type="evidence" value="ECO:0007669"/>
    <property type="project" value="TreeGrafter"/>
</dbReference>
<dbReference type="GO" id="GO:0035925">
    <property type="term" value="F:mRNA 3'-UTR AU-rich region binding"/>
    <property type="evidence" value="ECO:0007669"/>
    <property type="project" value="TreeGrafter"/>
</dbReference>
<dbReference type="STRING" id="632773.BBEV_2449"/>
<reference evidence="4 5" key="1">
    <citation type="submission" date="2015-08" db="EMBL/GenBank/DDBJ databases">
        <title>The complete genome sequence of Bacillus beveridgei MLTeJB.</title>
        <authorList>
            <person name="Hanson T.E."/>
            <person name="Mesa C."/>
            <person name="Basesman S.M."/>
            <person name="Oremland R.S."/>
        </authorList>
    </citation>
    <scope>NUCLEOTIDE SEQUENCE [LARGE SCALE GENOMIC DNA]</scope>
    <source>
        <strain evidence="4 5">MLTeJB</strain>
    </source>
</reference>
<dbReference type="Gene3D" id="3.40.50.720">
    <property type="entry name" value="NAD(P)-binding Rossmann-like Domain"/>
    <property type="match status" value="1"/>
</dbReference>
<evidence type="ECO:0000256" key="2">
    <source>
        <dbReference type="ARBA" id="ARBA00023002"/>
    </source>
</evidence>
<feature type="domain" description="Enoyl reductase (ER)" evidence="3">
    <location>
        <begin position="10"/>
        <end position="319"/>
    </location>
</feature>